<dbReference type="SUPFAM" id="SSF54593">
    <property type="entry name" value="Glyoxalase/Bleomycin resistance protein/Dihydroxybiphenyl dioxygenase"/>
    <property type="match status" value="2"/>
</dbReference>
<dbReference type="InterPro" id="IPR002347">
    <property type="entry name" value="SDR_fam"/>
</dbReference>
<reference evidence="4 5" key="1">
    <citation type="journal article" date="2020" name="Biotechnol. Biofuels">
        <title>New insights from the biogas microbiome by comprehensive genome-resolved metagenomics of nearly 1600 species originating from multiple anaerobic digesters.</title>
        <authorList>
            <person name="Campanaro S."/>
            <person name="Treu L."/>
            <person name="Rodriguez-R L.M."/>
            <person name="Kovalovszki A."/>
            <person name="Ziels R.M."/>
            <person name="Maus I."/>
            <person name="Zhu X."/>
            <person name="Kougias P.G."/>
            <person name="Basile A."/>
            <person name="Luo G."/>
            <person name="Schluter A."/>
            <person name="Konstantinidis K.T."/>
            <person name="Angelidaki I."/>
        </authorList>
    </citation>
    <scope>NUCLEOTIDE SEQUENCE [LARGE SCALE GENOMIC DNA]</scope>
    <source>
        <strain evidence="4">AS04akNAM_125</strain>
    </source>
</reference>
<dbReference type="GO" id="GO:0016020">
    <property type="term" value="C:membrane"/>
    <property type="evidence" value="ECO:0007669"/>
    <property type="project" value="TreeGrafter"/>
</dbReference>
<evidence type="ECO:0000259" key="3">
    <source>
        <dbReference type="PROSITE" id="PS51819"/>
    </source>
</evidence>
<feature type="domain" description="VOC" evidence="3">
    <location>
        <begin position="265"/>
        <end position="407"/>
    </location>
</feature>
<dbReference type="InterPro" id="IPR029068">
    <property type="entry name" value="Glyas_Bleomycin-R_OHBP_Dase"/>
</dbReference>
<dbReference type="CDD" id="cd05233">
    <property type="entry name" value="SDR_c"/>
    <property type="match status" value="1"/>
</dbReference>
<dbReference type="AlphaFoldDB" id="A0A832QWA1"/>
<dbReference type="PANTHER" id="PTHR44196:SF1">
    <property type="entry name" value="DEHYDROGENASE_REDUCTASE SDR FAMILY MEMBER 7B"/>
    <property type="match status" value="1"/>
</dbReference>
<keyword evidence="2" id="KW-0560">Oxidoreductase</keyword>
<organism evidence="4 5">
    <name type="scientific">Paracoccus solventivorans</name>
    <dbReference type="NCBI Taxonomy" id="53463"/>
    <lineage>
        <taxon>Bacteria</taxon>
        <taxon>Pseudomonadati</taxon>
        <taxon>Pseudomonadota</taxon>
        <taxon>Alphaproteobacteria</taxon>
        <taxon>Rhodobacterales</taxon>
        <taxon>Paracoccaceae</taxon>
        <taxon>Paracoccus</taxon>
    </lineage>
</organism>
<dbReference type="Pfam" id="PF00106">
    <property type="entry name" value="adh_short"/>
    <property type="match status" value="1"/>
</dbReference>
<dbReference type="PRINTS" id="PR00081">
    <property type="entry name" value="GDHRDH"/>
</dbReference>
<evidence type="ECO:0000256" key="2">
    <source>
        <dbReference type="ARBA" id="ARBA00023002"/>
    </source>
</evidence>
<dbReference type="InterPro" id="IPR025870">
    <property type="entry name" value="Glyoxalase-like_dom"/>
</dbReference>
<evidence type="ECO:0000313" key="5">
    <source>
        <dbReference type="Proteomes" id="UP000580830"/>
    </source>
</evidence>
<dbReference type="Pfam" id="PF13468">
    <property type="entry name" value="Glyoxalase_3"/>
    <property type="match status" value="1"/>
</dbReference>
<evidence type="ECO:0000256" key="1">
    <source>
        <dbReference type="ARBA" id="ARBA00006484"/>
    </source>
</evidence>
<name>A0A832QWA1_9RHOB</name>
<dbReference type="Gene3D" id="3.10.180.10">
    <property type="entry name" value="2,3-Dihydroxybiphenyl 1,2-Dioxygenase, domain 1"/>
    <property type="match status" value="1"/>
</dbReference>
<sequence>MSGNMGNYSLNNPAAGTVWITGAGSGIGAALAWRFAQEGFPVALSARTEAPIVALAAEINAAGGQARAFALDVLDRAAVFDSARRIADWQGGIAVLCNNAGLNNPHRHWDDIDFAEWDAVIATNLSGAINVIAATLPIMRACGGGVMIHTASLAGRHHMPAAGVPYGASKHALVDLSASLNAAEGKNGIRSTALCPGEVATPLLLKRPGFDPGLMQWMIQPEDVAELALTVARMNPAVAIHEIVFAPLQRDSKRKESPMSHPVKGVDHLFLLTADLDGSADRWRRLGFTLSPRGTHSPEKGTANYTIIFEHDYFELLGIIADTQANLHQREMIARDGDGLRAIACRIDDAHAARRLLAALGIGAEPVAEFSRPLPLPDGGTGTAAFAVTHFAGQDTPAGFMFMCQHKTPDMVWRPELQTHANTARALAGIVAVSDDPEQAAGRYARLFAAGQVTPADGGWLVATGADSAPILCLSPAVAAARWSEAALAATPASAFAAMRVAVRDLAAARAAVAAGGVATHDLPGGFWVAPADTSGVILEFVAS</sequence>
<accession>A0A832QWA1</accession>
<dbReference type="PANTHER" id="PTHR44196">
    <property type="entry name" value="DEHYDROGENASE/REDUCTASE SDR FAMILY MEMBER 7B"/>
    <property type="match status" value="1"/>
</dbReference>
<evidence type="ECO:0000313" key="4">
    <source>
        <dbReference type="EMBL" id="HHW34352.1"/>
    </source>
</evidence>
<proteinExistence type="inferred from homology"/>
<gene>
    <name evidence="4" type="ORF">GXX24_09485</name>
</gene>
<dbReference type="PROSITE" id="PS51819">
    <property type="entry name" value="VOC"/>
    <property type="match status" value="1"/>
</dbReference>
<dbReference type="InterPro" id="IPR037523">
    <property type="entry name" value="VOC_core"/>
</dbReference>
<dbReference type="Proteomes" id="UP000580830">
    <property type="component" value="Unassembled WGS sequence"/>
</dbReference>
<dbReference type="Gene3D" id="3.40.50.720">
    <property type="entry name" value="NAD(P)-binding Rossmann-like Domain"/>
    <property type="match status" value="1"/>
</dbReference>
<dbReference type="EMBL" id="DULP01000142">
    <property type="protein sequence ID" value="HHW34352.1"/>
    <property type="molecule type" value="Genomic_DNA"/>
</dbReference>
<dbReference type="GO" id="GO:0016491">
    <property type="term" value="F:oxidoreductase activity"/>
    <property type="evidence" value="ECO:0007669"/>
    <property type="project" value="UniProtKB-KW"/>
</dbReference>
<comment type="caution">
    <text evidence="4">The sequence shown here is derived from an EMBL/GenBank/DDBJ whole genome shotgun (WGS) entry which is preliminary data.</text>
</comment>
<dbReference type="SUPFAM" id="SSF51735">
    <property type="entry name" value="NAD(P)-binding Rossmann-fold domains"/>
    <property type="match status" value="1"/>
</dbReference>
<dbReference type="InterPro" id="IPR036291">
    <property type="entry name" value="NAD(P)-bd_dom_sf"/>
</dbReference>
<protein>
    <submittedName>
        <fullName evidence="4">SDR family NAD(P)-dependent oxidoreductase</fullName>
    </submittedName>
</protein>
<comment type="similarity">
    <text evidence="1">Belongs to the short-chain dehydrogenases/reductases (SDR) family.</text>
</comment>